<dbReference type="OrthoDB" id="433474at2759"/>
<keyword evidence="2" id="KW-1185">Reference proteome</keyword>
<organism evidence="1 2">
    <name type="scientific">Aspergillus pseudotamarii</name>
    <dbReference type="NCBI Taxonomy" id="132259"/>
    <lineage>
        <taxon>Eukaryota</taxon>
        <taxon>Fungi</taxon>
        <taxon>Dikarya</taxon>
        <taxon>Ascomycota</taxon>
        <taxon>Pezizomycotina</taxon>
        <taxon>Eurotiomycetes</taxon>
        <taxon>Eurotiomycetidae</taxon>
        <taxon>Eurotiales</taxon>
        <taxon>Aspergillaceae</taxon>
        <taxon>Aspergillus</taxon>
        <taxon>Aspergillus subgen. Circumdati</taxon>
    </lineage>
</organism>
<name>A0A5N6T5T8_ASPPS</name>
<gene>
    <name evidence="1" type="ORF">BDV38DRAFT_278963</name>
</gene>
<dbReference type="Proteomes" id="UP000325672">
    <property type="component" value="Unassembled WGS sequence"/>
</dbReference>
<dbReference type="GeneID" id="43643081"/>
<sequence length="107" mass="12564">MSLWRYNGQRPTFITTEVMQTAFLPLVKVRVGDIWPWRYFLADYNNRRRFLGGAMLQSAALHYDLSQESRRLSMIDYYATHDLDRIMAQSAMGLFSELVTAETMMPM</sequence>
<dbReference type="RefSeq" id="XP_031917672.1">
    <property type="nucleotide sequence ID" value="XM_032058871.1"/>
</dbReference>
<dbReference type="AlphaFoldDB" id="A0A5N6T5T8"/>
<accession>A0A5N6T5T8</accession>
<proteinExistence type="predicted"/>
<evidence type="ECO:0000313" key="1">
    <source>
        <dbReference type="EMBL" id="KAE8141609.1"/>
    </source>
</evidence>
<reference evidence="1 2" key="1">
    <citation type="submission" date="2019-04" db="EMBL/GenBank/DDBJ databases">
        <title>Friends and foes A comparative genomics study of 23 Aspergillus species from section Flavi.</title>
        <authorList>
            <consortium name="DOE Joint Genome Institute"/>
            <person name="Kjaerbolling I."/>
            <person name="Vesth T."/>
            <person name="Frisvad J.C."/>
            <person name="Nybo J.L."/>
            <person name="Theobald S."/>
            <person name="Kildgaard S."/>
            <person name="Isbrandt T."/>
            <person name="Kuo A."/>
            <person name="Sato A."/>
            <person name="Lyhne E.K."/>
            <person name="Kogle M.E."/>
            <person name="Wiebenga A."/>
            <person name="Kun R.S."/>
            <person name="Lubbers R.J."/>
            <person name="Makela M.R."/>
            <person name="Barry K."/>
            <person name="Chovatia M."/>
            <person name="Clum A."/>
            <person name="Daum C."/>
            <person name="Haridas S."/>
            <person name="He G."/>
            <person name="LaButti K."/>
            <person name="Lipzen A."/>
            <person name="Mondo S."/>
            <person name="Riley R."/>
            <person name="Salamov A."/>
            <person name="Simmons B.A."/>
            <person name="Magnuson J.K."/>
            <person name="Henrissat B."/>
            <person name="Mortensen U.H."/>
            <person name="Larsen T.O."/>
            <person name="Devries R.P."/>
            <person name="Grigoriev I.V."/>
            <person name="Machida M."/>
            <person name="Baker S.E."/>
            <person name="Andersen M.R."/>
        </authorList>
    </citation>
    <scope>NUCLEOTIDE SEQUENCE [LARGE SCALE GENOMIC DNA]</scope>
    <source>
        <strain evidence="1 2">CBS 117625</strain>
    </source>
</reference>
<protein>
    <submittedName>
        <fullName evidence="1">Uncharacterized protein</fullName>
    </submittedName>
</protein>
<dbReference type="EMBL" id="ML743557">
    <property type="protein sequence ID" value="KAE8141609.1"/>
    <property type="molecule type" value="Genomic_DNA"/>
</dbReference>
<evidence type="ECO:0000313" key="2">
    <source>
        <dbReference type="Proteomes" id="UP000325672"/>
    </source>
</evidence>